<name>A0A0D0D4C9_9AGAM</name>
<dbReference type="Proteomes" id="UP000054538">
    <property type="component" value="Unassembled WGS sequence"/>
</dbReference>
<protein>
    <submittedName>
        <fullName evidence="1">Uncharacterized protein</fullName>
    </submittedName>
</protein>
<gene>
    <name evidence="1" type="ORF">PAXRUDRAFT_634869</name>
</gene>
<dbReference type="EMBL" id="KN825395">
    <property type="protein sequence ID" value="KIK91367.1"/>
    <property type="molecule type" value="Genomic_DNA"/>
</dbReference>
<sequence>MRTRSVLCHRGQRPLLCNRILRKPLEAGGKGTSEDTYLVTVVRSALGVILTITLRTRLQYRIPCHFKLSFRPSSSESAGRDWKQEWEPQNITSRGRSDMFDDIIEAGGGGLVLDRRLGMIESLCYIFASGSSHH</sequence>
<keyword evidence="2" id="KW-1185">Reference proteome</keyword>
<organism evidence="1 2">
    <name type="scientific">Paxillus rubicundulus Ve08.2h10</name>
    <dbReference type="NCBI Taxonomy" id="930991"/>
    <lineage>
        <taxon>Eukaryota</taxon>
        <taxon>Fungi</taxon>
        <taxon>Dikarya</taxon>
        <taxon>Basidiomycota</taxon>
        <taxon>Agaricomycotina</taxon>
        <taxon>Agaricomycetes</taxon>
        <taxon>Agaricomycetidae</taxon>
        <taxon>Boletales</taxon>
        <taxon>Paxilineae</taxon>
        <taxon>Paxillaceae</taxon>
        <taxon>Paxillus</taxon>
    </lineage>
</organism>
<evidence type="ECO:0000313" key="1">
    <source>
        <dbReference type="EMBL" id="KIK91367.1"/>
    </source>
</evidence>
<proteinExistence type="predicted"/>
<reference evidence="1 2" key="1">
    <citation type="submission" date="2014-04" db="EMBL/GenBank/DDBJ databases">
        <authorList>
            <consortium name="DOE Joint Genome Institute"/>
            <person name="Kuo A."/>
            <person name="Kohler A."/>
            <person name="Jargeat P."/>
            <person name="Nagy L.G."/>
            <person name="Floudas D."/>
            <person name="Copeland A."/>
            <person name="Barry K.W."/>
            <person name="Cichocki N."/>
            <person name="Veneault-Fourrey C."/>
            <person name="LaButti K."/>
            <person name="Lindquist E.A."/>
            <person name="Lipzen A."/>
            <person name="Lundell T."/>
            <person name="Morin E."/>
            <person name="Murat C."/>
            <person name="Sun H."/>
            <person name="Tunlid A."/>
            <person name="Henrissat B."/>
            <person name="Grigoriev I.V."/>
            <person name="Hibbett D.S."/>
            <person name="Martin F."/>
            <person name="Nordberg H.P."/>
            <person name="Cantor M.N."/>
            <person name="Hua S.X."/>
        </authorList>
    </citation>
    <scope>NUCLEOTIDE SEQUENCE [LARGE SCALE GENOMIC DNA]</scope>
    <source>
        <strain evidence="1 2">Ve08.2h10</strain>
    </source>
</reference>
<accession>A0A0D0D4C9</accession>
<evidence type="ECO:0000313" key="2">
    <source>
        <dbReference type="Proteomes" id="UP000054538"/>
    </source>
</evidence>
<dbReference type="AlphaFoldDB" id="A0A0D0D4C9"/>
<dbReference type="HOGENOM" id="CLU_1896897_0_0_1"/>
<dbReference type="InParanoid" id="A0A0D0D4C9"/>
<reference evidence="2" key="2">
    <citation type="submission" date="2015-01" db="EMBL/GenBank/DDBJ databases">
        <title>Evolutionary Origins and Diversification of the Mycorrhizal Mutualists.</title>
        <authorList>
            <consortium name="DOE Joint Genome Institute"/>
            <consortium name="Mycorrhizal Genomics Consortium"/>
            <person name="Kohler A."/>
            <person name="Kuo A."/>
            <person name="Nagy L.G."/>
            <person name="Floudas D."/>
            <person name="Copeland A."/>
            <person name="Barry K.W."/>
            <person name="Cichocki N."/>
            <person name="Veneault-Fourrey C."/>
            <person name="LaButti K."/>
            <person name="Lindquist E.A."/>
            <person name="Lipzen A."/>
            <person name="Lundell T."/>
            <person name="Morin E."/>
            <person name="Murat C."/>
            <person name="Riley R."/>
            <person name="Ohm R."/>
            <person name="Sun H."/>
            <person name="Tunlid A."/>
            <person name="Henrissat B."/>
            <person name="Grigoriev I.V."/>
            <person name="Hibbett D.S."/>
            <person name="Martin F."/>
        </authorList>
    </citation>
    <scope>NUCLEOTIDE SEQUENCE [LARGE SCALE GENOMIC DNA]</scope>
    <source>
        <strain evidence="2">Ve08.2h10</strain>
    </source>
</reference>